<organism evidence="1 2">
    <name type="scientific">Rhizobium anhuiense</name>
    <dbReference type="NCBI Taxonomy" id="1184720"/>
    <lineage>
        <taxon>Bacteria</taxon>
        <taxon>Pseudomonadati</taxon>
        <taxon>Pseudomonadota</taxon>
        <taxon>Alphaproteobacteria</taxon>
        <taxon>Hyphomicrobiales</taxon>
        <taxon>Rhizobiaceae</taxon>
        <taxon>Rhizobium/Agrobacterium group</taxon>
        <taxon>Rhizobium</taxon>
    </lineage>
</organism>
<sequence>MFEGLDSKELQRRENEIFFKAMERKWTLDAAGVSPSDDKLFCLWKWQLSEIEAAKANASS</sequence>
<dbReference type="AlphaFoldDB" id="A0A432NA53"/>
<protein>
    <submittedName>
        <fullName evidence="1">Uncharacterized protein</fullName>
    </submittedName>
</protein>
<accession>A0A432NA53</accession>
<dbReference type="Proteomes" id="UP000273611">
    <property type="component" value="Unassembled WGS sequence"/>
</dbReference>
<gene>
    <name evidence="1" type="ORF">EEQ99_30450</name>
</gene>
<comment type="caution">
    <text evidence="1">The sequence shown here is derived from an EMBL/GenBank/DDBJ whole genome shotgun (WGS) entry which is preliminary data.</text>
</comment>
<evidence type="ECO:0000313" key="2">
    <source>
        <dbReference type="Proteomes" id="UP000273611"/>
    </source>
</evidence>
<dbReference type="RefSeq" id="WP_127431607.1">
    <property type="nucleotide sequence ID" value="NZ_BMFI01000019.1"/>
</dbReference>
<name>A0A432NA53_9HYPH</name>
<dbReference type="EMBL" id="RIBW01000022">
    <property type="protein sequence ID" value="RUL96454.1"/>
    <property type="molecule type" value="Genomic_DNA"/>
</dbReference>
<evidence type="ECO:0000313" key="1">
    <source>
        <dbReference type="EMBL" id="RUL96454.1"/>
    </source>
</evidence>
<reference evidence="1 2" key="1">
    <citation type="journal article" date="2015" name="Int. J. Syst. Evol. Microbiol.">
        <title>Rhizobium anhuiense sp. nov., isolated from effective nodules of Vicia faba and Pisum sativum.</title>
        <authorList>
            <person name="Zhang Y.J."/>
            <person name="Zheng W.T."/>
            <person name="Everall I."/>
            <person name="Young J.P."/>
            <person name="Zhang X.X."/>
            <person name="Tian C.F."/>
            <person name="Sui X.H."/>
            <person name="Wang E.T."/>
            <person name="Chen W.X."/>
        </authorList>
    </citation>
    <scope>NUCLEOTIDE SEQUENCE [LARGE SCALE GENOMIC DNA]</scope>
    <source>
        <strain evidence="1 2">CCBAU 23252</strain>
    </source>
</reference>
<proteinExistence type="predicted"/>